<evidence type="ECO:0000313" key="3">
    <source>
        <dbReference type="Proteomes" id="UP001316189"/>
    </source>
</evidence>
<dbReference type="PANTHER" id="PTHR21310:SF15">
    <property type="entry name" value="AMINOGLYCOSIDE PHOSPHOTRANSFERASE DOMAIN-CONTAINING PROTEIN"/>
    <property type="match status" value="1"/>
</dbReference>
<evidence type="ECO:0000313" key="2">
    <source>
        <dbReference type="EMBL" id="UUI75488.1"/>
    </source>
</evidence>
<feature type="domain" description="Aminoglycoside phosphotransferase" evidence="1">
    <location>
        <begin position="30"/>
        <end position="272"/>
    </location>
</feature>
<dbReference type="InterPro" id="IPR011009">
    <property type="entry name" value="Kinase-like_dom_sf"/>
</dbReference>
<evidence type="ECO:0000259" key="1">
    <source>
        <dbReference type="Pfam" id="PF01636"/>
    </source>
</evidence>
<dbReference type="Gene3D" id="3.90.1200.10">
    <property type="match status" value="1"/>
</dbReference>
<gene>
    <name evidence="2" type="ORF">NP064_00705</name>
</gene>
<accession>A0ABY5L4H0</accession>
<dbReference type="Pfam" id="PF01636">
    <property type="entry name" value="APH"/>
    <property type="match status" value="1"/>
</dbReference>
<keyword evidence="3" id="KW-1185">Reference proteome</keyword>
<proteinExistence type="predicted"/>
<dbReference type="Gene3D" id="3.30.200.20">
    <property type="entry name" value="Phosphorylase Kinase, domain 1"/>
    <property type="match status" value="1"/>
</dbReference>
<dbReference type="PANTHER" id="PTHR21310">
    <property type="entry name" value="AMINOGLYCOSIDE PHOSPHOTRANSFERASE-RELATED-RELATED"/>
    <property type="match status" value="1"/>
</dbReference>
<reference evidence="2 3" key="1">
    <citation type="submission" date="2022-07" db="EMBL/GenBank/DDBJ databases">
        <title>Novel species in genus cellulomonas.</title>
        <authorList>
            <person name="Ye L."/>
        </authorList>
    </citation>
    <scope>NUCLEOTIDE SEQUENCE [LARGE SCALE GENOMIC DNA]</scope>
    <source>
        <strain evidence="3">zg-Y338</strain>
    </source>
</reference>
<dbReference type="InterPro" id="IPR002575">
    <property type="entry name" value="Aminoglycoside_PTrfase"/>
</dbReference>
<dbReference type="Proteomes" id="UP001316189">
    <property type="component" value="Chromosome"/>
</dbReference>
<sequence length="354" mass="37770">MLDHAPAPLDDATLQALTTVLAPIGRLTHAEPLTGGMFATTYRATLADGERVVVKTAPTATERLLRHELDLLRTEALVYGLAADRPDLLMPRVLLIDLTRSVLPSDVLVVSHLDGTPLVDLGGLDDATHCVVQGELGAFMARLHTVRGDRFGYPNAAAGLQAATWPDAFAAIVGALLDDAEAWRVDLPADRVRAVLRRHAAALAEAPGPVLVHTDLWPGNLFVDPATGSLVGVIDTERALWGDPMLELVGADQRGLGPVPPALLEGYRSAGGELALGTPAGDARLWLYRMWISLVLVVEMVPRGYTGDWVAGHRADALANLHAALDALDWRLGTIAVRGPRPWSAAPRAAPRRI</sequence>
<organism evidence="2 3">
    <name type="scientific">Cellulomonas chengniuliangii</name>
    <dbReference type="NCBI Taxonomy" id="2968084"/>
    <lineage>
        <taxon>Bacteria</taxon>
        <taxon>Bacillati</taxon>
        <taxon>Actinomycetota</taxon>
        <taxon>Actinomycetes</taxon>
        <taxon>Micrococcales</taxon>
        <taxon>Cellulomonadaceae</taxon>
        <taxon>Cellulomonas</taxon>
    </lineage>
</organism>
<dbReference type="EMBL" id="CP101988">
    <property type="protein sequence ID" value="UUI75488.1"/>
    <property type="molecule type" value="Genomic_DNA"/>
</dbReference>
<protein>
    <submittedName>
        <fullName evidence="2">Aminoglycoside phosphotransferase family protein</fullName>
    </submittedName>
</protein>
<dbReference type="RefSeq" id="WP_227568417.1">
    <property type="nucleotide sequence ID" value="NZ_CP101988.1"/>
</dbReference>
<dbReference type="InterPro" id="IPR051678">
    <property type="entry name" value="AGP_Transferase"/>
</dbReference>
<name>A0ABY5L4H0_9CELL</name>
<dbReference type="SUPFAM" id="SSF56112">
    <property type="entry name" value="Protein kinase-like (PK-like)"/>
    <property type="match status" value="1"/>
</dbReference>